<dbReference type="PATRIC" id="fig|1395513.3.peg.45"/>
<dbReference type="PIRSF" id="PIRSF033736">
    <property type="entry name" value="UCP033763"/>
    <property type="match status" value="1"/>
</dbReference>
<dbReference type="OrthoDB" id="1045582at2"/>
<evidence type="ECO:0008006" key="3">
    <source>
        <dbReference type="Google" id="ProtNLM"/>
    </source>
</evidence>
<dbReference type="InterPro" id="IPR018988">
    <property type="entry name" value="DUF2000"/>
</dbReference>
<dbReference type="Pfam" id="PF09391">
    <property type="entry name" value="DUF2000"/>
    <property type="match status" value="1"/>
</dbReference>
<gene>
    <name evidence="1" type="ORF">P343_00225</name>
</gene>
<dbReference type="InterPro" id="IPR023476">
    <property type="entry name" value="Pep_tRNA_hydro_II_dom_sf"/>
</dbReference>
<dbReference type="RefSeq" id="WP_023508372.1">
    <property type="nucleotide sequence ID" value="NZ_AWTC01000001.1"/>
</dbReference>
<evidence type="ECO:0000313" key="2">
    <source>
        <dbReference type="Proteomes" id="UP000018296"/>
    </source>
</evidence>
<organism evidence="1 2">
    <name type="scientific">Sporolactobacillus laevolacticus DSM 442</name>
    <dbReference type="NCBI Taxonomy" id="1395513"/>
    <lineage>
        <taxon>Bacteria</taxon>
        <taxon>Bacillati</taxon>
        <taxon>Bacillota</taxon>
        <taxon>Bacilli</taxon>
        <taxon>Bacillales</taxon>
        <taxon>Sporolactobacillaceae</taxon>
        <taxon>Sporolactobacillus</taxon>
    </lineage>
</organism>
<dbReference type="Proteomes" id="UP000018296">
    <property type="component" value="Unassembled WGS sequence"/>
</dbReference>
<dbReference type="SUPFAM" id="SSF102462">
    <property type="entry name" value="Peptidyl-tRNA hydrolase II"/>
    <property type="match status" value="1"/>
</dbReference>
<dbReference type="Gene3D" id="3.40.1490.10">
    <property type="entry name" value="Bit1"/>
    <property type="match status" value="1"/>
</dbReference>
<keyword evidence="2" id="KW-1185">Reference proteome</keyword>
<dbReference type="AlphaFoldDB" id="V6J068"/>
<reference evidence="1 2" key="1">
    <citation type="journal article" date="2013" name="Genome Announc.">
        <title>Genome Sequence of Sporolactobacillus laevolacticus DSM442, an Efficient Polymer-Grade D-Lactate Producer from Agricultural Waste Cottonseed as a Nitrogen Source.</title>
        <authorList>
            <person name="Wang H."/>
            <person name="Wang L."/>
            <person name="Ju J."/>
            <person name="Yu B."/>
            <person name="Ma Y."/>
        </authorList>
    </citation>
    <scope>NUCLEOTIDE SEQUENCE [LARGE SCALE GENOMIC DNA]</scope>
    <source>
        <strain evidence="1 2">DSM 442</strain>
    </source>
</reference>
<evidence type="ECO:0000313" key="1">
    <source>
        <dbReference type="EMBL" id="EST13273.1"/>
    </source>
</evidence>
<dbReference type="eggNOG" id="COG4954">
    <property type="taxonomic scope" value="Bacteria"/>
</dbReference>
<name>V6J068_9BACL</name>
<comment type="caution">
    <text evidence="1">The sequence shown here is derived from an EMBL/GenBank/DDBJ whole genome shotgun (WGS) entry which is preliminary data.</text>
</comment>
<proteinExistence type="predicted"/>
<protein>
    <recommendedName>
        <fullName evidence="3">DUF2000 domain-containing protein</fullName>
    </recommendedName>
</protein>
<accession>V6J068</accession>
<dbReference type="STRING" id="1395513.P343_00225"/>
<sequence>MTDSTKKCVMVIDHELPVGVIANTAAILGCTLGKDFGEVVGSSIEDGSGFLHKGIVNLPIPVLSSTKEGLMELHREVREQYSEKIEVISFTTTAQRSKDYEDYATKLSALSTSDLNFLGLCLYGEKKAVNHLTGSLPTLK</sequence>
<dbReference type="EMBL" id="AWTC01000001">
    <property type="protein sequence ID" value="EST13273.1"/>
    <property type="molecule type" value="Genomic_DNA"/>
</dbReference>
<dbReference type="InterPro" id="IPR017021">
    <property type="entry name" value="UCP033763"/>
</dbReference>
<dbReference type="PROSITE" id="PS51257">
    <property type="entry name" value="PROKAR_LIPOPROTEIN"/>
    <property type="match status" value="1"/>
</dbReference>